<dbReference type="SUPFAM" id="SSF89796">
    <property type="entry name" value="CoA-transferase family III (CaiB/BaiF)"/>
    <property type="match status" value="1"/>
</dbReference>
<dbReference type="Gene3D" id="3.40.50.10540">
    <property type="entry name" value="Crotonobetainyl-coa:carnitine coa-transferase, domain 1"/>
    <property type="match status" value="1"/>
</dbReference>
<dbReference type="PANTHER" id="PTHR48207:SF3">
    <property type="entry name" value="SUCCINATE--HYDROXYMETHYLGLUTARATE COA-TRANSFERASE"/>
    <property type="match status" value="1"/>
</dbReference>
<dbReference type="Pfam" id="PF02515">
    <property type="entry name" value="CoA_transf_3"/>
    <property type="match status" value="1"/>
</dbReference>
<dbReference type="InterPro" id="IPR003673">
    <property type="entry name" value="CoA-Trfase_fam_III"/>
</dbReference>
<keyword evidence="1 2" id="KW-0808">Transferase</keyword>
<evidence type="ECO:0000256" key="1">
    <source>
        <dbReference type="ARBA" id="ARBA00022679"/>
    </source>
</evidence>
<organism evidence="2 3">
    <name type="scientific">Promicromonospora vindobonensis</name>
    <dbReference type="NCBI Taxonomy" id="195748"/>
    <lineage>
        <taxon>Bacteria</taxon>
        <taxon>Bacillati</taxon>
        <taxon>Actinomycetota</taxon>
        <taxon>Actinomycetes</taxon>
        <taxon>Micrococcales</taxon>
        <taxon>Promicromonosporaceae</taxon>
        <taxon>Promicromonospora</taxon>
    </lineage>
</organism>
<name>A0ABW5VSC0_9MICO</name>
<dbReference type="PANTHER" id="PTHR48207">
    <property type="entry name" value="SUCCINATE--HYDROXYMETHYLGLUTARATE COA-TRANSFERASE"/>
    <property type="match status" value="1"/>
</dbReference>
<accession>A0ABW5VSC0</accession>
<evidence type="ECO:0000313" key="2">
    <source>
        <dbReference type="EMBL" id="MFD2793330.1"/>
    </source>
</evidence>
<dbReference type="InterPro" id="IPR044855">
    <property type="entry name" value="CoA-Trfase_III_dom3_sf"/>
</dbReference>
<dbReference type="EMBL" id="JBHUOG010000001">
    <property type="protein sequence ID" value="MFD2793330.1"/>
    <property type="molecule type" value="Genomic_DNA"/>
</dbReference>
<dbReference type="InterPro" id="IPR023606">
    <property type="entry name" value="CoA-Trfase_III_dom_1_sf"/>
</dbReference>
<protein>
    <submittedName>
        <fullName evidence="2">CaiB/BaiF CoA transferase family protein</fullName>
    </submittedName>
</protein>
<dbReference type="InterPro" id="IPR050483">
    <property type="entry name" value="CoA-transferase_III_domain"/>
</dbReference>
<sequence>MTARPLDGLLVADFSRVLAGPYATMLLADLGATVIKVEAPSGDDTRTWVPPTRPDGVSTYYASINRNKRSIVLDLRDDADRADAQELAARADVLIENFKPGSLRKFGLDHAAVAARNPGVVYASITGFGAGDGAHLPGYDLIVQAMSGLMSLTGDPDGPPFRAGISVFDVMAGLHTAIGVLAALRDRDRTGTGQHVEANLMASALSGLVNQTMAYVGGGVTPSRMGNAHPSLFPYEALPTADDDLIVAAGNNTQFRRLCEVLGIPEVGTDERFADVGDRTERREELRPLLVDRLRTRPATEWFGELNAAGVPCGPINTVAQGVEFAQQIGLSPVVQVGHGDRAVPGVRHPLTFSGTEPAYDLPPPELGEHTDQVRAWLRGSGRLDAAVAEADAGEATR</sequence>
<dbReference type="Gene3D" id="3.30.1540.10">
    <property type="entry name" value="formyl-coa transferase, domain 3"/>
    <property type="match status" value="1"/>
</dbReference>
<gene>
    <name evidence="2" type="ORF">ACFS27_07185</name>
</gene>
<reference evidence="3" key="1">
    <citation type="journal article" date="2019" name="Int. J. Syst. Evol. Microbiol.">
        <title>The Global Catalogue of Microorganisms (GCM) 10K type strain sequencing project: providing services to taxonomists for standard genome sequencing and annotation.</title>
        <authorList>
            <consortium name="The Broad Institute Genomics Platform"/>
            <consortium name="The Broad Institute Genome Sequencing Center for Infectious Disease"/>
            <person name="Wu L."/>
            <person name="Ma J."/>
        </authorList>
    </citation>
    <scope>NUCLEOTIDE SEQUENCE [LARGE SCALE GENOMIC DNA]</scope>
    <source>
        <strain evidence="3">CCM 7044</strain>
    </source>
</reference>
<dbReference type="Proteomes" id="UP001597479">
    <property type="component" value="Unassembled WGS sequence"/>
</dbReference>
<dbReference type="GO" id="GO:0016740">
    <property type="term" value="F:transferase activity"/>
    <property type="evidence" value="ECO:0007669"/>
    <property type="project" value="UniProtKB-KW"/>
</dbReference>
<proteinExistence type="predicted"/>
<dbReference type="RefSeq" id="WP_377181408.1">
    <property type="nucleotide sequence ID" value="NZ_JBHUOG010000001.1"/>
</dbReference>
<keyword evidence="3" id="KW-1185">Reference proteome</keyword>
<comment type="caution">
    <text evidence="2">The sequence shown here is derived from an EMBL/GenBank/DDBJ whole genome shotgun (WGS) entry which is preliminary data.</text>
</comment>
<evidence type="ECO:0000313" key="3">
    <source>
        <dbReference type="Proteomes" id="UP001597479"/>
    </source>
</evidence>